<evidence type="ECO:0000256" key="8">
    <source>
        <dbReference type="ARBA" id="ARBA00023077"/>
    </source>
</evidence>
<feature type="domain" description="TonB-dependent receptor-like beta-barrel" evidence="14">
    <location>
        <begin position="291"/>
        <end position="717"/>
    </location>
</feature>
<evidence type="ECO:0000256" key="11">
    <source>
        <dbReference type="PROSITE-ProRule" id="PRU01360"/>
    </source>
</evidence>
<keyword evidence="9 11" id="KW-0472">Membrane</keyword>
<gene>
    <name evidence="16" type="primary">fyuA_1</name>
    <name evidence="16" type="ORF">DSM104635_00362</name>
</gene>
<comment type="subcellular location">
    <subcellularLocation>
        <location evidence="1 11">Cell outer membrane</location>
        <topology evidence="1 11">Multi-pass membrane protein</topology>
    </subcellularLocation>
</comment>
<keyword evidence="7" id="KW-0406">Ion transport</keyword>
<keyword evidence="2 11" id="KW-0813">Transport</keyword>
<name>A0A6I6MG60_9CAUL</name>
<dbReference type="PANTHER" id="PTHR32552">
    <property type="entry name" value="FERRICHROME IRON RECEPTOR-RELATED"/>
    <property type="match status" value="1"/>
</dbReference>
<dbReference type="InterPro" id="IPR036942">
    <property type="entry name" value="Beta-barrel_TonB_sf"/>
</dbReference>
<dbReference type="InterPro" id="IPR012910">
    <property type="entry name" value="Plug_dom"/>
</dbReference>
<dbReference type="Gene3D" id="2.40.170.20">
    <property type="entry name" value="TonB-dependent receptor, beta-barrel domain"/>
    <property type="match status" value="1"/>
</dbReference>
<reference evidence="17" key="1">
    <citation type="submission" date="2019-12" db="EMBL/GenBank/DDBJ databases">
        <title>Complete genome of Terracaulis silvestris 0127_4.</title>
        <authorList>
            <person name="Vieira S."/>
            <person name="Riedel T."/>
            <person name="Sproer C."/>
            <person name="Pascual J."/>
            <person name="Boedeker C."/>
            <person name="Overmann J."/>
        </authorList>
    </citation>
    <scope>NUCLEOTIDE SEQUENCE [LARGE SCALE GENOMIC DNA]</scope>
    <source>
        <strain evidence="17">0127_4</strain>
    </source>
</reference>
<dbReference type="GO" id="GO:0009279">
    <property type="term" value="C:cell outer membrane"/>
    <property type="evidence" value="ECO:0007669"/>
    <property type="project" value="UniProtKB-SubCell"/>
</dbReference>
<evidence type="ECO:0000256" key="6">
    <source>
        <dbReference type="ARBA" id="ARBA00023004"/>
    </source>
</evidence>
<keyword evidence="6" id="KW-0408">Iron</keyword>
<dbReference type="GO" id="GO:0006826">
    <property type="term" value="P:iron ion transport"/>
    <property type="evidence" value="ECO:0007669"/>
    <property type="project" value="UniProtKB-KW"/>
</dbReference>
<sequence>MSIHARGRFWGTAASVFALMWCAGAPAMAQESDDSDEIIVTAQKREQNVLDVGIAVQSLSQETLTEQRIEQLRDLNAALPNVSIKEQIPGAIPVIAIRGVGLDDFSSTNNPAAGIYIDEVPLSSLALMSFDFFDLERVEVVRGPQGTLYGRNTTAGAINVLSARPADHFEARLFGGYGSFERAEAEAMLNLPLGPNAAFRVSGRYVDQGEGFWESRLLPGETIGEHNAWQARAQLAVSLGENWDANLKIEGLRQRSEMGFGEHFGTVSFLTGSPPNFTCDPVLAGQLDPTQCTDFLGYTDTDGDPFTGDWVRQNQYDIDQTNTTARIEGDLGFATLTSVTGYIDFERDFYTDPDASPARQFEFNQLDWVKQFTQEVRLSGEHDGLDWIVGAFYSSDDITLRTPGFLDDLFGTEVLISADQESTSLAAFGQAEWALTDRIDLITGVRFTTEEKDYVGGTLDQNPFGLSALVAMNPTCPGAALPCQLSFADIGIEDEFVSWRAGLDYRVNADTLLYASVSRGQKSGGFFTGVTQTDAQLVPYAPEELTAYEVGLKWHGPSLRAELSAFYYDYSDLQTFIRVDLGLISVQALGNVPEAEISGFEASLAWEPTENLTLQAGLGLLETELGAFETTGGPIPAGNEIPNAPGMSFNARAIYEWNVGSNLLARAQVGADYADGMFKDALNDPIIAAESYWLFDARLGVGSMDGNWEVALWGSNLSDEQYVVQGLNSGLGAGNRNYNAPRRYGVSVSRQFN</sequence>
<protein>
    <submittedName>
        <fullName evidence="16">Pesticin receptor</fullName>
    </submittedName>
</protein>
<dbReference type="EMBL" id="CP047045">
    <property type="protein sequence ID" value="QGZ93550.1"/>
    <property type="molecule type" value="Genomic_DNA"/>
</dbReference>
<dbReference type="RefSeq" id="WP_158764552.1">
    <property type="nucleotide sequence ID" value="NZ_CP047045.1"/>
</dbReference>
<evidence type="ECO:0000313" key="16">
    <source>
        <dbReference type="EMBL" id="QGZ93550.1"/>
    </source>
</evidence>
<dbReference type="KEGG" id="tsv:DSM104635_00362"/>
<evidence type="ECO:0000259" key="14">
    <source>
        <dbReference type="Pfam" id="PF00593"/>
    </source>
</evidence>
<dbReference type="Proteomes" id="UP000431269">
    <property type="component" value="Chromosome"/>
</dbReference>
<dbReference type="Pfam" id="PF07715">
    <property type="entry name" value="Plug"/>
    <property type="match status" value="1"/>
</dbReference>
<evidence type="ECO:0000256" key="13">
    <source>
        <dbReference type="SAM" id="SignalP"/>
    </source>
</evidence>
<dbReference type="PROSITE" id="PS52016">
    <property type="entry name" value="TONB_DEPENDENT_REC_3"/>
    <property type="match status" value="1"/>
</dbReference>
<keyword evidence="16" id="KW-0675">Receptor</keyword>
<dbReference type="InterPro" id="IPR000531">
    <property type="entry name" value="Beta-barrel_TonB"/>
</dbReference>
<evidence type="ECO:0000256" key="10">
    <source>
        <dbReference type="ARBA" id="ARBA00023237"/>
    </source>
</evidence>
<accession>A0A6I6MG60</accession>
<evidence type="ECO:0000256" key="7">
    <source>
        <dbReference type="ARBA" id="ARBA00023065"/>
    </source>
</evidence>
<evidence type="ECO:0000256" key="5">
    <source>
        <dbReference type="ARBA" id="ARBA00022692"/>
    </source>
</evidence>
<evidence type="ECO:0000256" key="3">
    <source>
        <dbReference type="ARBA" id="ARBA00022452"/>
    </source>
</evidence>
<keyword evidence="17" id="KW-1185">Reference proteome</keyword>
<dbReference type="PANTHER" id="PTHR32552:SF81">
    <property type="entry name" value="TONB-DEPENDENT OUTER MEMBRANE RECEPTOR"/>
    <property type="match status" value="1"/>
</dbReference>
<dbReference type="AlphaFoldDB" id="A0A6I6MG60"/>
<dbReference type="SUPFAM" id="SSF56935">
    <property type="entry name" value="Porins"/>
    <property type="match status" value="1"/>
</dbReference>
<dbReference type="InterPro" id="IPR039426">
    <property type="entry name" value="TonB-dep_rcpt-like"/>
</dbReference>
<proteinExistence type="inferred from homology"/>
<evidence type="ECO:0000256" key="4">
    <source>
        <dbReference type="ARBA" id="ARBA00022496"/>
    </source>
</evidence>
<evidence type="ECO:0000259" key="15">
    <source>
        <dbReference type="Pfam" id="PF07715"/>
    </source>
</evidence>
<feature type="signal peptide" evidence="13">
    <location>
        <begin position="1"/>
        <end position="29"/>
    </location>
</feature>
<evidence type="ECO:0000256" key="9">
    <source>
        <dbReference type="ARBA" id="ARBA00023136"/>
    </source>
</evidence>
<feature type="chain" id="PRO_5026084822" evidence="13">
    <location>
        <begin position="30"/>
        <end position="753"/>
    </location>
</feature>
<evidence type="ECO:0000256" key="2">
    <source>
        <dbReference type="ARBA" id="ARBA00022448"/>
    </source>
</evidence>
<keyword evidence="5 11" id="KW-0812">Transmembrane</keyword>
<keyword evidence="10 11" id="KW-0998">Cell outer membrane</keyword>
<evidence type="ECO:0000313" key="17">
    <source>
        <dbReference type="Proteomes" id="UP000431269"/>
    </source>
</evidence>
<evidence type="ECO:0000256" key="12">
    <source>
        <dbReference type="RuleBase" id="RU003357"/>
    </source>
</evidence>
<evidence type="ECO:0000256" key="1">
    <source>
        <dbReference type="ARBA" id="ARBA00004571"/>
    </source>
</evidence>
<feature type="domain" description="TonB-dependent receptor plug" evidence="15">
    <location>
        <begin position="50"/>
        <end position="157"/>
    </location>
</feature>
<dbReference type="Pfam" id="PF00593">
    <property type="entry name" value="TonB_dep_Rec_b-barrel"/>
    <property type="match status" value="1"/>
</dbReference>
<keyword evidence="8 12" id="KW-0798">TonB box</keyword>
<keyword evidence="3 11" id="KW-1134">Transmembrane beta strand</keyword>
<keyword evidence="13" id="KW-0732">Signal</keyword>
<organism evidence="16 17">
    <name type="scientific">Terricaulis silvestris</name>
    <dbReference type="NCBI Taxonomy" id="2686094"/>
    <lineage>
        <taxon>Bacteria</taxon>
        <taxon>Pseudomonadati</taxon>
        <taxon>Pseudomonadota</taxon>
        <taxon>Alphaproteobacteria</taxon>
        <taxon>Caulobacterales</taxon>
        <taxon>Caulobacteraceae</taxon>
        <taxon>Terricaulis</taxon>
    </lineage>
</organism>
<keyword evidence="4" id="KW-0410">Iron transport</keyword>
<comment type="similarity">
    <text evidence="11 12">Belongs to the TonB-dependent receptor family.</text>
</comment>